<accession>E6ZTW3</accession>
<evidence type="ECO:0000256" key="1">
    <source>
        <dbReference type="SAM" id="MobiDB-lite"/>
    </source>
</evidence>
<feature type="compositionally biased region" description="Basic and acidic residues" evidence="1">
    <location>
        <begin position="487"/>
        <end position="499"/>
    </location>
</feature>
<organism evidence="2 3">
    <name type="scientific">Sporisorium reilianum (strain SRZ2)</name>
    <name type="common">Maize head smut fungus</name>
    <dbReference type="NCBI Taxonomy" id="999809"/>
    <lineage>
        <taxon>Eukaryota</taxon>
        <taxon>Fungi</taxon>
        <taxon>Dikarya</taxon>
        <taxon>Basidiomycota</taxon>
        <taxon>Ustilaginomycotina</taxon>
        <taxon>Ustilaginomycetes</taxon>
        <taxon>Ustilaginales</taxon>
        <taxon>Ustilaginaceae</taxon>
        <taxon>Sporisorium</taxon>
    </lineage>
</organism>
<protein>
    <submittedName>
        <fullName evidence="2">Uncharacterized protein</fullName>
    </submittedName>
</protein>
<feature type="compositionally biased region" description="Low complexity" evidence="1">
    <location>
        <begin position="367"/>
        <end position="377"/>
    </location>
</feature>
<dbReference type="EMBL" id="FQ311441">
    <property type="protein sequence ID" value="CBQ70670.1"/>
    <property type="molecule type" value="Genomic_DNA"/>
</dbReference>
<feature type="region of interest" description="Disordered" evidence="1">
    <location>
        <begin position="411"/>
        <end position="433"/>
    </location>
</feature>
<dbReference type="VEuPathDB" id="FungiDB:sr10337"/>
<sequence length="855" mass="92857">MFGSPDDTSCVGTVDDEDDSYMPTISDSDMVRDAKRVHWLPMPILTDTATVNPSLPSRSIDSLIEPDGTSAKSSKGLRNVKAKMKAVARFLSASKGREVAGGAEGVSAKGIPIAGRAVPEIVVTPTSEVGREQRPVMRVDAPRPVKEVGVQVGSRGADEDWAAIVSLKERLAGQPLSRPPPPPQLAMPKQMDLPYAAPPPISRPPMAVTAKKRYGNGPEASVGMARPELPRTRTATPHPAHPSPVRVVSRPLPPTLAALPTRSTSLPLAEQPQQSQHPQHPQHPQSTRSNQPQGLGLSDHIRPTKAPSDSSDRTIADTHNDDANLRLERFPSLRRRANATPLDANRLAEELDSLVSFSEQRRQRHQTTSAASSATAAHVADSSREALYHWHPSDEPARAVQSFLYQQQETRRVGGEKRSADASSLYVESSSEEPESVKRIQNWRVNIQQAPSVLSKVASAHSRFHGQDDGVSSHLTSVSRSPLSKNSGEKATRGTRGEVDPQMTPTLKAKRITEAELDWDAIRQIEARCGVSVKSSDQQPQLGTHHIARLSDSQFDRLARATEASSPPPPAPIPCEPPLSSNPSPSSRTSSHHHLHPAAPQNTPTHLSHTNLSEDDRRTSLDASAAATTLSVLEKKASQHIDTLDKMIRRHPDKMYRIFKDRPGLMLVVLLRCKVEDRISEVQTNITPLVDLTASTPNGKEAQRDAISLIEESLIDLRFDDERDAAQPQLSTQQPSVEAHSTPSIVISQHHTGDLADGFLSHPIPSASTSTTFYPATTIVADDEGEVAHLGPRSEAALEGIIHRLEQAGELCSVQQTLLALQDRLMSTNADCGRMRERLSAVSSQKASEGDEMVD</sequence>
<proteinExistence type="predicted"/>
<feature type="compositionally biased region" description="Low complexity" evidence="1">
    <location>
        <begin position="578"/>
        <end position="589"/>
    </location>
</feature>
<dbReference type="AlphaFoldDB" id="E6ZTW3"/>
<feature type="compositionally biased region" description="Pro residues" evidence="1">
    <location>
        <begin position="566"/>
        <end position="577"/>
    </location>
</feature>
<feature type="compositionally biased region" description="Basic and acidic residues" evidence="1">
    <location>
        <begin position="310"/>
        <end position="323"/>
    </location>
</feature>
<name>E6ZTW3_SPORE</name>
<feature type="compositionally biased region" description="Polar residues" evidence="1">
    <location>
        <begin position="600"/>
        <end position="611"/>
    </location>
</feature>
<feature type="compositionally biased region" description="Basic and acidic residues" evidence="1">
    <location>
        <begin position="411"/>
        <end position="420"/>
    </location>
</feature>
<gene>
    <name evidence="2" type="ORF">sr10337</name>
</gene>
<evidence type="ECO:0000313" key="3">
    <source>
        <dbReference type="Proteomes" id="UP000008867"/>
    </source>
</evidence>
<feature type="compositionally biased region" description="Low complexity" evidence="1">
    <location>
        <begin position="243"/>
        <end position="264"/>
    </location>
</feature>
<dbReference type="Proteomes" id="UP000008867">
    <property type="component" value="Chromosome 2"/>
</dbReference>
<feature type="region of interest" description="Disordered" evidence="1">
    <location>
        <begin position="458"/>
        <end position="511"/>
    </location>
</feature>
<dbReference type="eggNOG" id="ENOG502RDU0">
    <property type="taxonomic scope" value="Eukaryota"/>
</dbReference>
<feature type="region of interest" description="Disordered" evidence="1">
    <location>
        <begin position="195"/>
        <end position="323"/>
    </location>
</feature>
<feature type="compositionally biased region" description="Low complexity" evidence="1">
    <location>
        <begin position="271"/>
        <end position="286"/>
    </location>
</feature>
<dbReference type="HOGENOM" id="CLU_364834_0_0_1"/>
<feature type="region of interest" description="Disordered" evidence="1">
    <location>
        <begin position="1"/>
        <end position="26"/>
    </location>
</feature>
<feature type="region of interest" description="Disordered" evidence="1">
    <location>
        <begin position="559"/>
        <end position="618"/>
    </location>
</feature>
<keyword evidence="3" id="KW-1185">Reference proteome</keyword>
<feature type="compositionally biased region" description="Polar residues" evidence="1">
    <location>
        <begin position="1"/>
        <end position="11"/>
    </location>
</feature>
<evidence type="ECO:0000313" key="2">
    <source>
        <dbReference type="EMBL" id="CBQ70670.1"/>
    </source>
</evidence>
<feature type="region of interest" description="Disordered" evidence="1">
    <location>
        <begin position="358"/>
        <end position="378"/>
    </location>
</feature>
<dbReference type="OrthoDB" id="2552656at2759"/>
<reference evidence="2 3" key="1">
    <citation type="journal article" date="2010" name="Science">
        <title>Pathogenicity determinants in smut fungi revealed by genome comparison.</title>
        <authorList>
            <person name="Schirawski J."/>
            <person name="Mannhaupt G."/>
            <person name="Muench K."/>
            <person name="Brefort T."/>
            <person name="Schipper K."/>
            <person name="Doehlemann G."/>
            <person name="Di Stasio M."/>
            <person name="Roessel N."/>
            <person name="Mendoza-Mendoza A."/>
            <person name="Pester D."/>
            <person name="Mueller O."/>
            <person name="Winterberg B."/>
            <person name="Meyer E."/>
            <person name="Ghareeb H."/>
            <person name="Wollenberg T."/>
            <person name="Muensterkoetter M."/>
            <person name="Wong P."/>
            <person name="Walter M."/>
            <person name="Stukenbrock E."/>
            <person name="Gueldener U."/>
            <person name="Kahmann R."/>
        </authorList>
    </citation>
    <scope>NUCLEOTIDE SEQUENCE [LARGE SCALE GENOMIC DNA]</scope>
    <source>
        <strain evidence="3">SRZ2</strain>
    </source>
</reference>
<feature type="compositionally biased region" description="Polar residues" evidence="1">
    <location>
        <begin position="473"/>
        <end position="486"/>
    </location>
</feature>